<evidence type="ECO:0000313" key="2">
    <source>
        <dbReference type="Proteomes" id="UP000054097"/>
    </source>
</evidence>
<reference evidence="1 2" key="1">
    <citation type="submission" date="2014-04" db="EMBL/GenBank/DDBJ databases">
        <authorList>
            <consortium name="DOE Joint Genome Institute"/>
            <person name="Kuo A."/>
            <person name="Zuccaro A."/>
            <person name="Kohler A."/>
            <person name="Nagy L.G."/>
            <person name="Floudas D."/>
            <person name="Copeland A."/>
            <person name="Barry K.W."/>
            <person name="Cichocki N."/>
            <person name="Veneault-Fourrey C."/>
            <person name="LaButti K."/>
            <person name="Lindquist E.A."/>
            <person name="Lipzen A."/>
            <person name="Lundell T."/>
            <person name="Morin E."/>
            <person name="Murat C."/>
            <person name="Sun H."/>
            <person name="Tunlid A."/>
            <person name="Henrissat B."/>
            <person name="Grigoriev I.V."/>
            <person name="Hibbett D.S."/>
            <person name="Martin F."/>
            <person name="Nordberg H.P."/>
            <person name="Cantor M.N."/>
            <person name="Hua S.X."/>
        </authorList>
    </citation>
    <scope>NUCLEOTIDE SEQUENCE [LARGE SCALE GENOMIC DNA]</scope>
    <source>
        <strain evidence="1 2">MAFF 305830</strain>
    </source>
</reference>
<name>A0A0C3AZP1_SERVB</name>
<accession>A0A0C3AZP1</accession>
<dbReference type="AlphaFoldDB" id="A0A0C3AZP1"/>
<dbReference type="HOGENOM" id="CLU_046322_0_0_1"/>
<keyword evidence="2" id="KW-1185">Reference proteome</keyword>
<dbReference type="OrthoDB" id="3136421at2759"/>
<protein>
    <submittedName>
        <fullName evidence="1">Uncharacterized protein</fullName>
    </submittedName>
</protein>
<dbReference type="Proteomes" id="UP000054097">
    <property type="component" value="Unassembled WGS sequence"/>
</dbReference>
<dbReference type="InterPro" id="IPR032675">
    <property type="entry name" value="LRR_dom_sf"/>
</dbReference>
<feature type="non-terminal residue" evidence="1">
    <location>
        <position position="1"/>
    </location>
</feature>
<gene>
    <name evidence="1" type="ORF">M408DRAFT_66891</name>
</gene>
<reference evidence="2" key="2">
    <citation type="submission" date="2015-01" db="EMBL/GenBank/DDBJ databases">
        <title>Evolutionary Origins and Diversification of the Mycorrhizal Mutualists.</title>
        <authorList>
            <consortium name="DOE Joint Genome Institute"/>
            <consortium name="Mycorrhizal Genomics Consortium"/>
            <person name="Kohler A."/>
            <person name="Kuo A."/>
            <person name="Nagy L.G."/>
            <person name="Floudas D."/>
            <person name="Copeland A."/>
            <person name="Barry K.W."/>
            <person name="Cichocki N."/>
            <person name="Veneault-Fourrey C."/>
            <person name="LaButti K."/>
            <person name="Lindquist E.A."/>
            <person name="Lipzen A."/>
            <person name="Lundell T."/>
            <person name="Morin E."/>
            <person name="Murat C."/>
            <person name="Riley R."/>
            <person name="Ohm R."/>
            <person name="Sun H."/>
            <person name="Tunlid A."/>
            <person name="Henrissat B."/>
            <person name="Grigoriev I.V."/>
            <person name="Hibbett D.S."/>
            <person name="Martin F."/>
        </authorList>
    </citation>
    <scope>NUCLEOTIDE SEQUENCE [LARGE SCALE GENOMIC DNA]</scope>
    <source>
        <strain evidence="2">MAFF 305830</strain>
    </source>
</reference>
<dbReference type="Gene3D" id="3.80.10.10">
    <property type="entry name" value="Ribonuclease Inhibitor"/>
    <property type="match status" value="1"/>
</dbReference>
<sequence length="389" mass="44171">RVSRQYNEIFTPLLYRELNLDIIHRHTYEDLKTILQVIVSTYGKSIRSIRIHIGNGQNGFYIDQWSFIMGVMAVILSKCTNATEVAVYYKDGKEGDFGELGNQIIRMVEAKQVVAFGLFSTTIMRRSYGSSVDRSLRDTDAPMRMLEQLLHSQKACQALRRLDLVMEDISTILFDLVRSRCTSLQSLTVRRGLRRRLPGIFSSQHVWAPNDNLASLKFMACNSAYAPHMPLIVQHFKNLKELVWATCGHHHDVITPLPLAGWKKDPAFQPLIRRKPLDHLVLEHALEWEIGVLGVIPADTVTVANIDELRLVRSMRRRVEMFPGLKLLKVLPQNPENQEVDEYGVTSASVPPIGEPLPTLDSLCAEMGIILKRNAKLMHPCSCCSNIEM</sequence>
<evidence type="ECO:0000313" key="1">
    <source>
        <dbReference type="EMBL" id="KIM29990.1"/>
    </source>
</evidence>
<dbReference type="SUPFAM" id="SSF52047">
    <property type="entry name" value="RNI-like"/>
    <property type="match status" value="1"/>
</dbReference>
<proteinExistence type="predicted"/>
<organism evidence="1 2">
    <name type="scientific">Serendipita vermifera MAFF 305830</name>
    <dbReference type="NCBI Taxonomy" id="933852"/>
    <lineage>
        <taxon>Eukaryota</taxon>
        <taxon>Fungi</taxon>
        <taxon>Dikarya</taxon>
        <taxon>Basidiomycota</taxon>
        <taxon>Agaricomycotina</taxon>
        <taxon>Agaricomycetes</taxon>
        <taxon>Sebacinales</taxon>
        <taxon>Serendipitaceae</taxon>
        <taxon>Serendipita</taxon>
    </lineage>
</organism>
<dbReference type="EMBL" id="KN824286">
    <property type="protein sequence ID" value="KIM29990.1"/>
    <property type="molecule type" value="Genomic_DNA"/>
</dbReference>